<proteinExistence type="predicted"/>
<evidence type="ECO:0000256" key="1">
    <source>
        <dbReference type="SAM" id="MobiDB-lite"/>
    </source>
</evidence>
<dbReference type="SUPFAM" id="SSF52540">
    <property type="entry name" value="P-loop containing nucleoside triphosphate hydrolases"/>
    <property type="match status" value="1"/>
</dbReference>
<accession>A0A2D6LPI5</accession>
<gene>
    <name evidence="2" type="ORF">CL944_01250</name>
</gene>
<organism evidence="2 3">
    <name type="scientific">Candidatus Iainarchaeum sp</name>
    <dbReference type="NCBI Taxonomy" id="3101447"/>
    <lineage>
        <taxon>Archaea</taxon>
        <taxon>Candidatus Iainarchaeota</taxon>
        <taxon>Candidatus Iainarchaeia</taxon>
        <taxon>Candidatus Iainarchaeales</taxon>
        <taxon>Candidatus Iainarchaeaceae</taxon>
        <taxon>Candidatus Iainarchaeum</taxon>
    </lineage>
</organism>
<comment type="caution">
    <text evidence="2">The sequence shown here is derived from an EMBL/GenBank/DDBJ whole genome shotgun (WGS) entry which is preliminary data.</text>
</comment>
<reference evidence="3" key="1">
    <citation type="submission" date="2017-09" db="EMBL/GenBank/DDBJ databases">
        <title>The Reconstruction of 2,631 Draft Metagenome-Assembled Genomes from the Global Oceans.</title>
        <authorList>
            <person name="Tully B.J."/>
            <person name="Graham E.D."/>
            <person name="Heidelberg J.F."/>
        </authorList>
    </citation>
    <scope>NUCLEOTIDE SEQUENCE [LARGE SCALE GENOMIC DNA]</scope>
</reference>
<dbReference type="InterPro" id="IPR027417">
    <property type="entry name" value="P-loop_NTPase"/>
</dbReference>
<dbReference type="EMBL" id="NZBD01000005">
    <property type="protein sequence ID" value="MAG18082.1"/>
    <property type="molecule type" value="Genomic_DNA"/>
</dbReference>
<dbReference type="Gene3D" id="3.40.50.300">
    <property type="entry name" value="P-loop containing nucleotide triphosphate hydrolases"/>
    <property type="match status" value="1"/>
</dbReference>
<evidence type="ECO:0000313" key="3">
    <source>
        <dbReference type="Proteomes" id="UP000226712"/>
    </source>
</evidence>
<dbReference type="Pfam" id="PF13207">
    <property type="entry name" value="AAA_17"/>
    <property type="match status" value="1"/>
</dbReference>
<evidence type="ECO:0008006" key="4">
    <source>
        <dbReference type="Google" id="ProtNLM"/>
    </source>
</evidence>
<evidence type="ECO:0000313" key="2">
    <source>
        <dbReference type="EMBL" id="MAG18082.1"/>
    </source>
</evidence>
<name>A0A2D6LPI5_9ARCH</name>
<sequence>MSIIILVGLARSGKDTAADYLVEKHGFTKYTFSDVLKEILEEKGVDPTKKRMNELGDMLRDEMGMDAIAKMLDKKINKKDKLILVGPRSIEEIDFFKQKFPELKVIKITTGKDERFGRRSEEDPQREEEFYKRDEDDKHNKGFQKVLDSANLQVNNFSKIENFYLEIETALNLVQSK</sequence>
<dbReference type="PANTHER" id="PTHR41930:SF1">
    <property type="entry name" value="DEPHOSPHO-COA KINASE"/>
    <property type="match status" value="1"/>
</dbReference>
<feature type="region of interest" description="Disordered" evidence="1">
    <location>
        <begin position="114"/>
        <end position="136"/>
    </location>
</feature>
<dbReference type="PANTHER" id="PTHR41930">
    <property type="entry name" value="UPF0200 PROTEIN MJ1399"/>
    <property type="match status" value="1"/>
</dbReference>
<dbReference type="AlphaFoldDB" id="A0A2D6LPI5"/>
<protein>
    <recommendedName>
        <fullName evidence="4">AAA family ATPase</fullName>
    </recommendedName>
</protein>
<dbReference type="Proteomes" id="UP000226712">
    <property type="component" value="Unassembled WGS sequence"/>
</dbReference>